<dbReference type="PANTHER" id="PTHR37153">
    <property type="entry name" value="CHROMOSOME 19 C19ORF81 HOMOLOG"/>
    <property type="match status" value="1"/>
</dbReference>
<dbReference type="PANTHER" id="PTHR37153:SF1">
    <property type="entry name" value="HYPOTHETICAL LOC292874"/>
    <property type="match status" value="1"/>
</dbReference>
<reference evidence="1" key="1">
    <citation type="journal article" date="2023" name="Mol. Biol. Evol.">
        <title>Third-Generation Sequencing Reveals the Adaptive Role of the Epigenome in Three Deep-Sea Polychaetes.</title>
        <authorList>
            <person name="Perez M."/>
            <person name="Aroh O."/>
            <person name="Sun Y."/>
            <person name="Lan Y."/>
            <person name="Juniper S.K."/>
            <person name="Young C.R."/>
            <person name="Angers B."/>
            <person name="Qian P.Y."/>
        </authorList>
    </citation>
    <scope>NUCLEOTIDE SEQUENCE</scope>
    <source>
        <strain evidence="1">P08H-3</strain>
    </source>
</reference>
<dbReference type="Pfam" id="PF15876">
    <property type="entry name" value="DUF4732"/>
    <property type="match status" value="1"/>
</dbReference>
<comment type="caution">
    <text evidence="1">The sequence shown here is derived from an EMBL/GenBank/DDBJ whole genome shotgun (WGS) entry which is preliminary data.</text>
</comment>
<organism evidence="1 2">
    <name type="scientific">Paralvinella palmiformis</name>
    <dbReference type="NCBI Taxonomy" id="53620"/>
    <lineage>
        <taxon>Eukaryota</taxon>
        <taxon>Metazoa</taxon>
        <taxon>Spiralia</taxon>
        <taxon>Lophotrochozoa</taxon>
        <taxon>Annelida</taxon>
        <taxon>Polychaeta</taxon>
        <taxon>Sedentaria</taxon>
        <taxon>Canalipalpata</taxon>
        <taxon>Terebellida</taxon>
        <taxon>Terebelliformia</taxon>
        <taxon>Alvinellidae</taxon>
        <taxon>Paralvinella</taxon>
    </lineage>
</organism>
<sequence length="277" mass="32274">MPHLLFPFLRIGISHVTGYGENNTRVTIHRENKTFFTIHEETNRKCCDDVITLKLAPEIYTIFEFEHPEARRIWRLLDGEAKELAWEEIALDLAMSEGEDLPKRFLKKTGSRRASRKTNNVIEKMEKNWNKKTFGIGKQGITRVIPTFSSQPKPQPMTICFHFPSSALTHAHVIRLMNCLIGQFPGSKVTSVQFVDRNVKHGARGLHNRWLIKVNTDKARDYLVSSGLPLFNKVIEIKLYDDVLAEEYETFIKYYNYKRIMNPRLKSHIDDDKLVKE</sequence>
<dbReference type="EMBL" id="JAODUP010000979">
    <property type="protein sequence ID" value="KAK2142260.1"/>
    <property type="molecule type" value="Genomic_DNA"/>
</dbReference>
<proteinExistence type="predicted"/>
<dbReference type="InterPro" id="IPR031746">
    <property type="entry name" value="DUF4732"/>
</dbReference>
<protein>
    <submittedName>
        <fullName evidence="1">Uncharacterized protein</fullName>
    </submittedName>
</protein>
<dbReference type="Proteomes" id="UP001208570">
    <property type="component" value="Unassembled WGS sequence"/>
</dbReference>
<accession>A0AAD9IXT2</accession>
<evidence type="ECO:0000313" key="2">
    <source>
        <dbReference type="Proteomes" id="UP001208570"/>
    </source>
</evidence>
<gene>
    <name evidence="1" type="ORF">LSH36_979g01062</name>
</gene>
<name>A0AAD9IXT2_9ANNE</name>
<evidence type="ECO:0000313" key="1">
    <source>
        <dbReference type="EMBL" id="KAK2142260.1"/>
    </source>
</evidence>
<keyword evidence="2" id="KW-1185">Reference proteome</keyword>
<dbReference type="AlphaFoldDB" id="A0AAD9IXT2"/>